<evidence type="ECO:0000313" key="2">
    <source>
        <dbReference type="Proteomes" id="UP000053586"/>
    </source>
</evidence>
<dbReference type="InterPro" id="IPR008551">
    <property type="entry name" value="TANGO2"/>
</dbReference>
<reference evidence="1 2" key="1">
    <citation type="journal article" date="2012" name="J. Bacteriol.">
        <title>Genome sequence of proteorhodopsin-containing sea ice bacterium Glaciecola punicea ACAM 611T.</title>
        <authorList>
            <person name="Qin Q.-L."/>
            <person name="Xie B.-B."/>
            <person name="Shu Y.-L."/>
            <person name="Rong J.-C."/>
            <person name="Zhao D.-L."/>
            <person name="Zhang X.-Y."/>
            <person name="Chen X.-L."/>
            <person name="Zhou B.-C."/>
            <person name="Zhanga Y.-Z."/>
        </authorList>
    </citation>
    <scope>NUCLEOTIDE SEQUENCE [LARGE SCALE GENOMIC DNA]</scope>
    <source>
        <strain evidence="1 2">ACAM 611</strain>
    </source>
</reference>
<protein>
    <recommendedName>
        <fullName evidence="3">NRDE family protein</fullName>
    </recommendedName>
</protein>
<evidence type="ECO:0008006" key="3">
    <source>
        <dbReference type="Google" id="ProtNLM"/>
    </source>
</evidence>
<dbReference type="Pfam" id="PF05742">
    <property type="entry name" value="TANGO2"/>
    <property type="match status" value="1"/>
</dbReference>
<dbReference type="AlphaFoldDB" id="H5TA06"/>
<dbReference type="PANTHER" id="PTHR17985:SF8">
    <property type="entry name" value="TRANSPORT AND GOLGI ORGANIZATION PROTEIN 2 HOMOLOG"/>
    <property type="match status" value="1"/>
</dbReference>
<comment type="caution">
    <text evidence="1">The sequence shown here is derived from an EMBL/GenBank/DDBJ whole genome shotgun (WGS) entry which is preliminary data.</text>
</comment>
<dbReference type="EMBL" id="BAET01000008">
    <property type="protein sequence ID" value="GAB55133.1"/>
    <property type="molecule type" value="Genomic_DNA"/>
</dbReference>
<reference evidence="1 2" key="2">
    <citation type="journal article" date="2017" name="Antonie Van Leeuwenhoek">
        <title>Rhizobium rhizosphaerae sp. nov., a novel species isolated from rice rhizosphere.</title>
        <authorList>
            <person name="Zhao J.J."/>
            <person name="Zhang J."/>
            <person name="Zhang R.J."/>
            <person name="Zhang C.W."/>
            <person name="Yin H.Q."/>
            <person name="Zhang X.X."/>
        </authorList>
    </citation>
    <scope>NUCLEOTIDE SEQUENCE [LARGE SCALE GENOMIC DNA]</scope>
    <source>
        <strain evidence="1 2">ACAM 611</strain>
    </source>
</reference>
<organism evidence="1 2">
    <name type="scientific">Glaciecola punicea ACAM 611</name>
    <dbReference type="NCBI Taxonomy" id="1121923"/>
    <lineage>
        <taxon>Bacteria</taxon>
        <taxon>Pseudomonadati</taxon>
        <taxon>Pseudomonadota</taxon>
        <taxon>Gammaproteobacteria</taxon>
        <taxon>Alteromonadales</taxon>
        <taxon>Alteromonadaceae</taxon>
        <taxon>Glaciecola</taxon>
    </lineage>
</organism>
<dbReference type="Proteomes" id="UP000053586">
    <property type="component" value="Unassembled WGS sequence"/>
</dbReference>
<dbReference type="PANTHER" id="PTHR17985">
    <property type="entry name" value="SER/THR-RICH PROTEIN T10 IN DGCR REGION"/>
    <property type="match status" value="1"/>
</dbReference>
<dbReference type="OrthoDB" id="4380123at2"/>
<dbReference type="RefSeq" id="WP_006003965.1">
    <property type="nucleotide sequence ID" value="NZ_BAET01000008.1"/>
</dbReference>
<evidence type="ECO:0000313" key="1">
    <source>
        <dbReference type="EMBL" id="GAB55133.1"/>
    </source>
</evidence>
<dbReference type="STRING" id="56804.BAE46_01565"/>
<dbReference type="eggNOG" id="COG3332">
    <property type="taxonomic scope" value="Bacteria"/>
</dbReference>
<gene>
    <name evidence="1" type="ORF">GPUN_1002</name>
</gene>
<proteinExistence type="predicted"/>
<sequence length="255" mass="28403">MCILFIAIKQHPLYPLIIAANRDEFTQRPTQTAHFWPTQSNMLAGKDLLAGGTWMGINTRGDVAALTNIRVPVPEKNNAVSRGELVTKFLSSNKQESYLDTLKQTHANYNGYNLLFGNLTNLHVYNSLDNSAYSLKEGVYGLSNASLDSPWPKLGMGKSALAQYCQHAKDLSFEHLFELLSNRAVAKDEELPNTGVSVEIEKMLSSIFICTPQYGTRSSTVLLIDNQQQVYWEERTFSASGECTNTSVHKFGIES</sequence>
<name>H5TA06_9ALTE</name>
<keyword evidence="2" id="KW-1185">Reference proteome</keyword>
<accession>H5TA06</accession>